<dbReference type="AlphaFoldDB" id="A0AAV7MPW6"/>
<gene>
    <name evidence="2" type="ORF">NDU88_002822</name>
</gene>
<evidence type="ECO:0000313" key="3">
    <source>
        <dbReference type="Proteomes" id="UP001066276"/>
    </source>
</evidence>
<feature type="region of interest" description="Disordered" evidence="1">
    <location>
        <begin position="63"/>
        <end position="83"/>
    </location>
</feature>
<organism evidence="2 3">
    <name type="scientific">Pleurodeles waltl</name>
    <name type="common">Iberian ribbed newt</name>
    <dbReference type="NCBI Taxonomy" id="8319"/>
    <lineage>
        <taxon>Eukaryota</taxon>
        <taxon>Metazoa</taxon>
        <taxon>Chordata</taxon>
        <taxon>Craniata</taxon>
        <taxon>Vertebrata</taxon>
        <taxon>Euteleostomi</taxon>
        <taxon>Amphibia</taxon>
        <taxon>Batrachia</taxon>
        <taxon>Caudata</taxon>
        <taxon>Salamandroidea</taxon>
        <taxon>Salamandridae</taxon>
        <taxon>Pleurodelinae</taxon>
        <taxon>Pleurodeles</taxon>
    </lineage>
</organism>
<reference evidence="2" key="1">
    <citation type="journal article" date="2022" name="bioRxiv">
        <title>Sequencing and chromosome-scale assembly of the giantPleurodeles waltlgenome.</title>
        <authorList>
            <person name="Brown T."/>
            <person name="Elewa A."/>
            <person name="Iarovenko S."/>
            <person name="Subramanian E."/>
            <person name="Araus A.J."/>
            <person name="Petzold A."/>
            <person name="Susuki M."/>
            <person name="Suzuki K.-i.T."/>
            <person name="Hayashi T."/>
            <person name="Toyoda A."/>
            <person name="Oliveira C."/>
            <person name="Osipova E."/>
            <person name="Leigh N.D."/>
            <person name="Simon A."/>
            <person name="Yun M.H."/>
        </authorList>
    </citation>
    <scope>NUCLEOTIDE SEQUENCE</scope>
    <source>
        <strain evidence="2">20211129_DDA</strain>
        <tissue evidence="2">Liver</tissue>
    </source>
</reference>
<evidence type="ECO:0000313" key="2">
    <source>
        <dbReference type="EMBL" id="KAJ1105416.1"/>
    </source>
</evidence>
<comment type="caution">
    <text evidence="2">The sequence shown here is derived from an EMBL/GenBank/DDBJ whole genome shotgun (WGS) entry which is preliminary data.</text>
</comment>
<proteinExistence type="predicted"/>
<keyword evidence="3" id="KW-1185">Reference proteome</keyword>
<dbReference type="EMBL" id="JANPWB010000013">
    <property type="protein sequence ID" value="KAJ1105416.1"/>
    <property type="molecule type" value="Genomic_DNA"/>
</dbReference>
<feature type="compositionally biased region" description="Polar residues" evidence="1">
    <location>
        <begin position="74"/>
        <end position="83"/>
    </location>
</feature>
<accession>A0AAV7MPW6</accession>
<dbReference type="Proteomes" id="UP001066276">
    <property type="component" value="Chromosome 9"/>
</dbReference>
<protein>
    <submittedName>
        <fullName evidence="2">Uncharacterized protein</fullName>
    </submittedName>
</protein>
<evidence type="ECO:0000256" key="1">
    <source>
        <dbReference type="SAM" id="MobiDB-lite"/>
    </source>
</evidence>
<name>A0AAV7MPW6_PLEWA</name>
<sequence>MYILVKNVSKISPCPSIESSSTSEIKLHTCMNQSVQTIYRDEYRANSKPSEGTGTMAAYLIQKDSRREIAGATRPSSEAEQGP</sequence>